<dbReference type="AlphaFoldDB" id="A0A010RX58"/>
<dbReference type="InterPro" id="IPR006026">
    <property type="entry name" value="Peptidase_Metallo"/>
</dbReference>
<dbReference type="GO" id="GO:0008270">
    <property type="term" value="F:zinc ion binding"/>
    <property type="evidence" value="ECO:0007669"/>
    <property type="project" value="InterPro"/>
</dbReference>
<dbReference type="GO" id="GO:0098609">
    <property type="term" value="P:cell-cell adhesion"/>
    <property type="evidence" value="ECO:0007669"/>
    <property type="project" value="TreeGrafter"/>
</dbReference>
<dbReference type="SMART" id="SM00235">
    <property type="entry name" value="ZnMc"/>
    <property type="match status" value="1"/>
</dbReference>
<dbReference type="Pfam" id="PF09458">
    <property type="entry name" value="H_lectin"/>
    <property type="match status" value="3"/>
</dbReference>
<dbReference type="GO" id="GO:0006508">
    <property type="term" value="P:proteolysis"/>
    <property type="evidence" value="ECO:0007669"/>
    <property type="project" value="UniProtKB-KW"/>
</dbReference>
<dbReference type="InterPro" id="IPR001506">
    <property type="entry name" value="Peptidase_M12A"/>
</dbReference>
<dbReference type="KEGG" id="cfj:CFIO01_03252"/>
<evidence type="ECO:0000259" key="1">
    <source>
        <dbReference type="SMART" id="SM00235"/>
    </source>
</evidence>
<dbReference type="InterPro" id="IPR052487">
    <property type="entry name" value="Galactose-binding_lectin"/>
</dbReference>
<dbReference type="GO" id="GO:0009986">
    <property type="term" value="C:cell surface"/>
    <property type="evidence" value="ECO:0007669"/>
    <property type="project" value="TreeGrafter"/>
</dbReference>
<dbReference type="GO" id="GO:0070492">
    <property type="term" value="F:oligosaccharide binding"/>
    <property type="evidence" value="ECO:0007669"/>
    <property type="project" value="TreeGrafter"/>
</dbReference>
<dbReference type="SUPFAM" id="SSF141086">
    <property type="entry name" value="Agglutinin HPA-like"/>
    <property type="match status" value="3"/>
</dbReference>
<feature type="domain" description="Peptidase metallopeptidase" evidence="1">
    <location>
        <begin position="43"/>
        <end position="194"/>
    </location>
</feature>
<dbReference type="HOGENOM" id="CLU_499655_0_0_1"/>
<keyword evidence="2" id="KW-0378">Hydrolase</keyword>
<keyword evidence="2" id="KW-0645">Protease</keyword>
<dbReference type="InterPro" id="IPR019019">
    <property type="entry name" value="H-type_lectin_domain"/>
</dbReference>
<reference evidence="2 3" key="1">
    <citation type="submission" date="2014-02" db="EMBL/GenBank/DDBJ databases">
        <title>The genome sequence of Colletotrichum fioriniae PJ7.</title>
        <authorList>
            <person name="Baroncelli R."/>
            <person name="Thon M.R."/>
        </authorList>
    </citation>
    <scope>NUCLEOTIDE SEQUENCE [LARGE SCALE GENOMIC DNA]</scope>
    <source>
        <strain evidence="2 3">PJ7</strain>
    </source>
</reference>
<keyword evidence="2" id="KW-0482">Metalloprotease</keyword>
<dbReference type="InterPro" id="IPR037221">
    <property type="entry name" value="H-type_lectin_dom_sf"/>
</dbReference>
<dbReference type="GO" id="GO:0098636">
    <property type="term" value="C:protein complex involved in cell adhesion"/>
    <property type="evidence" value="ECO:0007669"/>
    <property type="project" value="TreeGrafter"/>
</dbReference>
<name>A0A010RX58_9PEZI</name>
<gene>
    <name evidence="2" type="ORF">CFIO01_03252</name>
</gene>
<dbReference type="Pfam" id="PF01400">
    <property type="entry name" value="Astacin"/>
    <property type="match status" value="1"/>
</dbReference>
<dbReference type="Proteomes" id="UP000020467">
    <property type="component" value="Unassembled WGS sequence"/>
</dbReference>
<dbReference type="InterPro" id="IPR024079">
    <property type="entry name" value="MetalloPept_cat_dom_sf"/>
</dbReference>
<accession>A0A010RX58</accession>
<dbReference type="GO" id="GO:0004222">
    <property type="term" value="F:metalloendopeptidase activity"/>
    <property type="evidence" value="ECO:0007669"/>
    <property type="project" value="InterPro"/>
</dbReference>
<comment type="caution">
    <text evidence="2">The sequence shown here is derived from an EMBL/GenBank/DDBJ whole genome shotgun (WGS) entry which is preliminary data.</text>
</comment>
<dbReference type="GO" id="GO:0030247">
    <property type="term" value="F:polysaccharide binding"/>
    <property type="evidence" value="ECO:0007669"/>
    <property type="project" value="TreeGrafter"/>
</dbReference>
<dbReference type="SUPFAM" id="SSF55486">
    <property type="entry name" value="Metalloproteases ('zincins'), catalytic domain"/>
    <property type="match status" value="1"/>
</dbReference>
<dbReference type="Gene3D" id="2.60.40.2080">
    <property type="match status" value="3"/>
</dbReference>
<evidence type="ECO:0000313" key="2">
    <source>
        <dbReference type="EMBL" id="EXF85181.1"/>
    </source>
</evidence>
<dbReference type="eggNOG" id="ENOG502RP86">
    <property type="taxonomic scope" value="Eukaryota"/>
</dbReference>
<dbReference type="EMBL" id="JARH01000118">
    <property type="protein sequence ID" value="EXF85181.1"/>
    <property type="molecule type" value="Genomic_DNA"/>
</dbReference>
<evidence type="ECO:0000313" key="3">
    <source>
        <dbReference type="Proteomes" id="UP000020467"/>
    </source>
</evidence>
<proteinExistence type="predicted"/>
<dbReference type="OrthoDB" id="291007at2759"/>
<organism evidence="2 3">
    <name type="scientific">Colletotrichum fioriniae PJ7</name>
    <dbReference type="NCBI Taxonomy" id="1445577"/>
    <lineage>
        <taxon>Eukaryota</taxon>
        <taxon>Fungi</taxon>
        <taxon>Dikarya</taxon>
        <taxon>Ascomycota</taxon>
        <taxon>Pezizomycotina</taxon>
        <taxon>Sordariomycetes</taxon>
        <taxon>Hypocreomycetidae</taxon>
        <taxon>Glomerellales</taxon>
        <taxon>Glomerellaceae</taxon>
        <taxon>Colletotrichum</taxon>
        <taxon>Colletotrichum acutatum species complex</taxon>
    </lineage>
</organism>
<dbReference type="GO" id="GO:0046871">
    <property type="term" value="F:N-acetylgalactosamine binding"/>
    <property type="evidence" value="ECO:0007669"/>
    <property type="project" value="TreeGrafter"/>
</dbReference>
<dbReference type="PANTHER" id="PTHR46938">
    <property type="entry name" value="DISCOIDIN-1 SUBUNIT A-RELATED-RELATED"/>
    <property type="match status" value="1"/>
</dbReference>
<keyword evidence="3" id="KW-1185">Reference proteome</keyword>
<sequence length="545" mass="61411">MSVASTIFFPLCGTDGLQTDSEPIPAGNLVDEDGAPANLAVNGDKFWPAGKKLHVRFLNGSSQVQESVKYWAQRWEEFANISFKFMADADKADADIRIGFRLPGYAGTWSYVGRDATKYVLSQKQPTMHFAEINENSRESEICHVVLHEFGHAIGCVHEHQANQIQWDKARVIADCLARYKWDEETTKQQILNLEPDLTRLTKTPFDSNSIMCYWFPPEWTLNRQSAPKNLNFSDNDKSFINRVYPFRTRNDGKLDIVPGIRESENNVVALNSKAVDFTPPYLEPPRMALGLTQLDETNNANIRVRLEAENITKEGFMLSMDTWSDSVMQNAGATWLEFSGKEKQYQVGSYSTLEDRDLRVPAKQVRDNATGLTLSQDITQIEFPRDTYAEGQPPRIITWLTGLDLGKDANWRIRCFARAITHKGFELVIETWADTVCYSASASWVAHPADQEGVQSGKVSSSNVREWFPPVAKTKGKVTFAGNGAFEKTPKVFIGLSELDMDSAKKLRVKVFADKITPDGFIWHGETWDDSLLYTVGADWIAFG</sequence>
<dbReference type="Gene3D" id="3.40.390.10">
    <property type="entry name" value="Collagenase (Catalytic Domain)"/>
    <property type="match status" value="1"/>
</dbReference>
<protein>
    <submittedName>
        <fullName evidence="2">Metalloprotease</fullName>
    </submittedName>
</protein>